<evidence type="ECO:0000313" key="1">
    <source>
        <dbReference type="EMBL" id="KAF5390613.1"/>
    </source>
</evidence>
<name>A0A8H5HWB0_9AGAR</name>
<organism evidence="1 2">
    <name type="scientific">Collybiopsis confluens</name>
    <dbReference type="NCBI Taxonomy" id="2823264"/>
    <lineage>
        <taxon>Eukaryota</taxon>
        <taxon>Fungi</taxon>
        <taxon>Dikarya</taxon>
        <taxon>Basidiomycota</taxon>
        <taxon>Agaricomycotina</taxon>
        <taxon>Agaricomycetes</taxon>
        <taxon>Agaricomycetidae</taxon>
        <taxon>Agaricales</taxon>
        <taxon>Marasmiineae</taxon>
        <taxon>Omphalotaceae</taxon>
        <taxon>Collybiopsis</taxon>
    </lineage>
</organism>
<dbReference type="AlphaFoldDB" id="A0A8H5HWB0"/>
<keyword evidence="2" id="KW-1185">Reference proteome</keyword>
<reference evidence="1 2" key="1">
    <citation type="journal article" date="2020" name="ISME J.">
        <title>Uncovering the hidden diversity of litter-decomposition mechanisms in mushroom-forming fungi.</title>
        <authorList>
            <person name="Floudas D."/>
            <person name="Bentzer J."/>
            <person name="Ahren D."/>
            <person name="Johansson T."/>
            <person name="Persson P."/>
            <person name="Tunlid A."/>
        </authorList>
    </citation>
    <scope>NUCLEOTIDE SEQUENCE [LARGE SCALE GENOMIC DNA]</scope>
    <source>
        <strain evidence="1 2">CBS 406.79</strain>
    </source>
</reference>
<gene>
    <name evidence="1" type="ORF">D9757_002572</name>
</gene>
<dbReference type="Proteomes" id="UP000518752">
    <property type="component" value="Unassembled WGS sequence"/>
</dbReference>
<accession>A0A8H5HWB0</accession>
<protein>
    <submittedName>
        <fullName evidence="1">Uncharacterized protein</fullName>
    </submittedName>
</protein>
<dbReference type="EMBL" id="JAACJN010000014">
    <property type="protein sequence ID" value="KAF5390613.1"/>
    <property type="molecule type" value="Genomic_DNA"/>
</dbReference>
<evidence type="ECO:0000313" key="2">
    <source>
        <dbReference type="Proteomes" id="UP000518752"/>
    </source>
</evidence>
<sequence>MPPEDEIMDLRTTSLYISRAGAAHIQPPFQIRVVHRADFSFIGRSWIPTSHILWLIDSNTPIITQEEYPTALQSS</sequence>
<proteinExistence type="predicted"/>
<comment type="caution">
    <text evidence="1">The sequence shown here is derived from an EMBL/GenBank/DDBJ whole genome shotgun (WGS) entry which is preliminary data.</text>
</comment>